<feature type="coiled-coil region" evidence="1">
    <location>
        <begin position="117"/>
        <end position="151"/>
    </location>
</feature>
<dbReference type="EMBL" id="CAUEEQ010026522">
    <property type="protein sequence ID" value="CAJ0947206.1"/>
    <property type="molecule type" value="Genomic_DNA"/>
</dbReference>
<evidence type="ECO:0000256" key="1">
    <source>
        <dbReference type="SAM" id="Coils"/>
    </source>
</evidence>
<accession>A0ABN9LQY4</accession>
<keyword evidence="4" id="KW-1185">Reference proteome</keyword>
<proteinExistence type="predicted"/>
<dbReference type="Proteomes" id="UP001176940">
    <property type="component" value="Unassembled WGS sequence"/>
</dbReference>
<gene>
    <name evidence="3" type="ORF">RIMI_LOCUS11617922</name>
</gene>
<feature type="coiled-coil region" evidence="1">
    <location>
        <begin position="200"/>
        <end position="262"/>
    </location>
</feature>
<comment type="caution">
    <text evidence="3">The sequence shown here is derived from an EMBL/GenBank/DDBJ whole genome shotgun (WGS) entry which is preliminary data.</text>
</comment>
<feature type="region of interest" description="Disordered" evidence="2">
    <location>
        <begin position="284"/>
        <end position="328"/>
    </location>
</feature>
<evidence type="ECO:0000256" key="2">
    <source>
        <dbReference type="SAM" id="MobiDB-lite"/>
    </source>
</evidence>
<reference evidence="3" key="1">
    <citation type="submission" date="2023-07" db="EMBL/GenBank/DDBJ databases">
        <authorList>
            <person name="Stuckert A."/>
        </authorList>
    </citation>
    <scope>NUCLEOTIDE SEQUENCE</scope>
</reference>
<protein>
    <submittedName>
        <fullName evidence="3">Uncharacterized protein</fullName>
    </submittedName>
</protein>
<name>A0ABN9LQY4_9NEOB</name>
<evidence type="ECO:0000313" key="3">
    <source>
        <dbReference type="EMBL" id="CAJ0947206.1"/>
    </source>
</evidence>
<organism evidence="3 4">
    <name type="scientific">Ranitomeya imitator</name>
    <name type="common">mimic poison frog</name>
    <dbReference type="NCBI Taxonomy" id="111125"/>
    <lineage>
        <taxon>Eukaryota</taxon>
        <taxon>Metazoa</taxon>
        <taxon>Chordata</taxon>
        <taxon>Craniata</taxon>
        <taxon>Vertebrata</taxon>
        <taxon>Euteleostomi</taxon>
        <taxon>Amphibia</taxon>
        <taxon>Batrachia</taxon>
        <taxon>Anura</taxon>
        <taxon>Neobatrachia</taxon>
        <taxon>Hyloidea</taxon>
        <taxon>Dendrobatidae</taxon>
        <taxon>Dendrobatinae</taxon>
        <taxon>Ranitomeya</taxon>
    </lineage>
</organism>
<keyword evidence="1" id="KW-0175">Coiled coil</keyword>
<sequence length="328" mass="37659">MPKSQGKHRVTKRRAALSNPMFTLVTIVNVKKEKTLHTYIPVSVASPGVRFTHCVSAVRKAERSSTDVSLSDPSRHPLVRSYMSSYEVSRIVLKCQKERDDALRREESARDKLKLLEVSSRSQIQELKAKLKEVTNENKNLHRTVKKLRLDLGLDGNPRFKGKMTKDIIKELYEQEDQCSHLKEDNHLLSVQLREMVPIIVQTQQQKSEVQTQLKDMERKMRDLSKENTQLAQFLQESKKEREDLERAHLRLKKSIEDAKTVTSRSIQTTTSIPVTLPTTYKKVSRESSSSQASQVTQEKRKVSLEASISPPISVGNAQKPYYRTLHN</sequence>
<evidence type="ECO:0000313" key="4">
    <source>
        <dbReference type="Proteomes" id="UP001176940"/>
    </source>
</evidence>